<dbReference type="KEGG" id="upi:EJG51_015880"/>
<dbReference type="Pfam" id="PF00583">
    <property type="entry name" value="Acetyltransf_1"/>
    <property type="match status" value="1"/>
</dbReference>
<evidence type="ECO:0000256" key="1">
    <source>
        <dbReference type="ARBA" id="ARBA00022679"/>
    </source>
</evidence>
<feature type="domain" description="N-acetyltransferase" evidence="3">
    <location>
        <begin position="5"/>
        <end position="159"/>
    </location>
</feature>
<proteinExistence type="predicted"/>
<gene>
    <name evidence="4" type="ORF">EJG51_015880</name>
</gene>
<sequence length="159" mass="17265">MLNIINADLNHPQHASAVLQLLNDYACDPMGGAEPLSDFCRENLITELKKRDNIHVVLAFVDGQAAGLGICIEGFSTFACQPLLNIHDLSVASSFRGQGIARKMLAHIEQLARQRACCKITLEVLQGNKPAHALYSDVGFAGYELDPALGGAIMMQKKF</sequence>
<evidence type="ECO:0000259" key="3">
    <source>
        <dbReference type="PROSITE" id="PS51186"/>
    </source>
</evidence>
<accession>A0A6M4A707</accession>
<protein>
    <submittedName>
        <fullName evidence="4">GNAT family N-acetyltransferase</fullName>
    </submittedName>
</protein>
<keyword evidence="2" id="KW-0012">Acyltransferase</keyword>
<evidence type="ECO:0000313" key="4">
    <source>
        <dbReference type="EMBL" id="QJQ07066.1"/>
    </source>
</evidence>
<dbReference type="Proteomes" id="UP000274350">
    <property type="component" value="Chromosome"/>
</dbReference>
<evidence type="ECO:0000256" key="2">
    <source>
        <dbReference type="ARBA" id="ARBA00023315"/>
    </source>
</evidence>
<organism evidence="4 5">
    <name type="scientific">Undibacterium piscinae</name>
    <dbReference type="NCBI Taxonomy" id="2495591"/>
    <lineage>
        <taxon>Bacteria</taxon>
        <taxon>Pseudomonadati</taxon>
        <taxon>Pseudomonadota</taxon>
        <taxon>Betaproteobacteria</taxon>
        <taxon>Burkholderiales</taxon>
        <taxon>Oxalobacteraceae</taxon>
        <taxon>Undibacterium</taxon>
    </lineage>
</organism>
<dbReference type="PANTHER" id="PTHR43420">
    <property type="entry name" value="ACETYLTRANSFERASE"/>
    <property type="match status" value="1"/>
</dbReference>
<dbReference type="PROSITE" id="PS51186">
    <property type="entry name" value="GNAT"/>
    <property type="match status" value="1"/>
</dbReference>
<dbReference type="InterPro" id="IPR050680">
    <property type="entry name" value="YpeA/RimI_acetyltransf"/>
</dbReference>
<dbReference type="InterPro" id="IPR000182">
    <property type="entry name" value="GNAT_dom"/>
</dbReference>
<dbReference type="GO" id="GO:0016747">
    <property type="term" value="F:acyltransferase activity, transferring groups other than amino-acyl groups"/>
    <property type="evidence" value="ECO:0007669"/>
    <property type="project" value="InterPro"/>
</dbReference>
<dbReference type="AlphaFoldDB" id="A0A6M4A707"/>
<dbReference type="EMBL" id="CP051152">
    <property type="protein sequence ID" value="QJQ07066.1"/>
    <property type="molecule type" value="Genomic_DNA"/>
</dbReference>
<evidence type="ECO:0000313" key="5">
    <source>
        <dbReference type="Proteomes" id="UP000274350"/>
    </source>
</evidence>
<dbReference type="PANTHER" id="PTHR43420:SF44">
    <property type="entry name" value="ACETYLTRANSFERASE YPEA"/>
    <property type="match status" value="1"/>
</dbReference>
<dbReference type="Gene3D" id="3.40.630.30">
    <property type="match status" value="1"/>
</dbReference>
<dbReference type="InterPro" id="IPR016181">
    <property type="entry name" value="Acyl_CoA_acyltransferase"/>
</dbReference>
<keyword evidence="1 4" id="KW-0808">Transferase</keyword>
<reference evidence="4 5" key="1">
    <citation type="journal article" date="2019" name="Int. J. Syst. Evol. Microbiol.">
        <title>Undibacterium piscinae sp. nov., isolated from Korean shiner intestine.</title>
        <authorList>
            <person name="Lee S.Y."/>
            <person name="Kang W."/>
            <person name="Kim P.S."/>
            <person name="Kim H.S."/>
            <person name="Sung H."/>
            <person name="Shin N.R."/>
            <person name="Whon T.W."/>
            <person name="Yun J.H."/>
            <person name="Lee J.Y."/>
            <person name="Lee J.Y."/>
            <person name="Jung M.J."/>
            <person name="Jeong Y.S."/>
            <person name="Tak E.J."/>
            <person name="Han J.E."/>
            <person name="Hyun D.W."/>
            <person name="Kang M.S."/>
            <person name="Lee K.E."/>
            <person name="Lee B.H."/>
            <person name="Bae J.W."/>
        </authorList>
    </citation>
    <scope>NUCLEOTIDE SEQUENCE [LARGE SCALE GENOMIC DNA]</scope>
    <source>
        <strain evidence="4 5">S11R28</strain>
    </source>
</reference>
<keyword evidence="5" id="KW-1185">Reference proteome</keyword>
<dbReference type="SUPFAM" id="SSF55729">
    <property type="entry name" value="Acyl-CoA N-acyltransferases (Nat)"/>
    <property type="match status" value="1"/>
</dbReference>
<dbReference type="CDD" id="cd04301">
    <property type="entry name" value="NAT_SF"/>
    <property type="match status" value="1"/>
</dbReference>
<dbReference type="OrthoDB" id="9799601at2"/>
<name>A0A6M4A707_9BURK</name>